<name>A0A1K0FA78_9ACTN</name>
<dbReference type="AlphaFoldDB" id="A0A1K0FA78"/>
<proteinExistence type="predicted"/>
<organism evidence="2 3">
    <name type="scientific">Couchioplanes caeruleus subsp. caeruleus</name>
    <dbReference type="NCBI Taxonomy" id="56427"/>
    <lineage>
        <taxon>Bacteria</taxon>
        <taxon>Bacillati</taxon>
        <taxon>Actinomycetota</taxon>
        <taxon>Actinomycetes</taxon>
        <taxon>Micromonosporales</taxon>
        <taxon>Micromonosporaceae</taxon>
        <taxon>Couchioplanes</taxon>
    </lineage>
</organism>
<reference evidence="2 3" key="1">
    <citation type="submission" date="2016-09" db="EMBL/GenBank/DDBJ databases">
        <title>Couchioplanes caeruleus draft genome sequence.</title>
        <authorList>
            <person name="Sheehan J."/>
            <person name="Caffrey P."/>
        </authorList>
    </citation>
    <scope>NUCLEOTIDE SEQUENCE [LARGE SCALE GENOMIC DNA]</scope>
    <source>
        <strain evidence="2 3">DSM 43634</strain>
    </source>
</reference>
<dbReference type="RefSeq" id="WP_071809797.1">
    <property type="nucleotide sequence ID" value="NZ_MEIA01000545.1"/>
</dbReference>
<dbReference type="CDD" id="cd04859">
    <property type="entry name" value="Prim_Pol"/>
    <property type="match status" value="1"/>
</dbReference>
<keyword evidence="3" id="KW-1185">Reference proteome</keyword>
<feature type="domain" description="DNA primase/polymerase bifunctional N-terminal" evidence="1">
    <location>
        <begin position="11"/>
        <end position="182"/>
    </location>
</feature>
<evidence type="ECO:0000313" key="3">
    <source>
        <dbReference type="Proteomes" id="UP000182486"/>
    </source>
</evidence>
<dbReference type="SUPFAM" id="SSF56747">
    <property type="entry name" value="Prim-pol domain"/>
    <property type="match status" value="1"/>
</dbReference>
<sequence>MPHSGPTLPAALALAAEGFPVFLLAGGKRPVANCPACPKVSEDPGHDPQACTCLTCHGFYAATRDPDRIAALVTAVPGGMLAIRTGRICNLCVLDIDPRNGGTVLPDLMPPTRCVRTGSGGWHLYYDHPGVPLAAKLCGHDGIDIKADGGYVVAPPSVHPSTGQPYRRVGDRPMVEMPPPLVALCRPVDPPAAPAATVTLISQGQGISSPTALLAAHLDAVARAPQGTRRTTLYGAARGVARMVAAGALTPAAAYDALYDAGVRAQQIHRDIHAAIVGGFRAESVAIPGIAA</sequence>
<evidence type="ECO:0000259" key="1">
    <source>
        <dbReference type="SMART" id="SM00943"/>
    </source>
</evidence>
<dbReference type="SMART" id="SM00943">
    <property type="entry name" value="Prim-Pol"/>
    <property type="match status" value="1"/>
</dbReference>
<dbReference type="Proteomes" id="UP000182486">
    <property type="component" value="Unassembled WGS sequence"/>
</dbReference>
<dbReference type="InterPro" id="IPR015330">
    <property type="entry name" value="DNA_primase/pol_bifunc_N"/>
</dbReference>
<dbReference type="Pfam" id="PF09250">
    <property type="entry name" value="Prim-Pol"/>
    <property type="match status" value="1"/>
</dbReference>
<accession>A0A1K0FA78</accession>
<evidence type="ECO:0000313" key="2">
    <source>
        <dbReference type="EMBL" id="OJF09781.1"/>
    </source>
</evidence>
<comment type="caution">
    <text evidence="2">The sequence shown here is derived from an EMBL/GenBank/DDBJ whole genome shotgun (WGS) entry which is preliminary data.</text>
</comment>
<protein>
    <submittedName>
        <fullName evidence="2">DNA primase</fullName>
    </submittedName>
</protein>
<gene>
    <name evidence="2" type="ORF">BG844_35505</name>
</gene>
<dbReference type="EMBL" id="MEIA01000545">
    <property type="protein sequence ID" value="OJF09781.1"/>
    <property type="molecule type" value="Genomic_DNA"/>
</dbReference>